<dbReference type="Pfam" id="PF01381">
    <property type="entry name" value="HTH_3"/>
    <property type="match status" value="1"/>
</dbReference>
<protein>
    <submittedName>
        <fullName evidence="3">XRE family transcriptional regulator</fullName>
    </submittedName>
</protein>
<dbReference type="PROSITE" id="PS50943">
    <property type="entry name" value="HTH_CROC1"/>
    <property type="match status" value="1"/>
</dbReference>
<reference evidence="3" key="1">
    <citation type="submission" date="2024-05" db="EMBL/GenBank/DDBJ databases">
        <authorList>
            <person name="Cai S.Y."/>
            <person name="Jin L.M."/>
            <person name="Li H.R."/>
        </authorList>
    </citation>
    <scope>NUCLEOTIDE SEQUENCE</scope>
    <source>
        <strain evidence="3">A5-74</strain>
    </source>
</reference>
<evidence type="ECO:0000313" key="3">
    <source>
        <dbReference type="EMBL" id="XCG65313.1"/>
    </source>
</evidence>
<dbReference type="AlphaFoldDB" id="A0AAU8DTM6"/>
<evidence type="ECO:0000256" key="1">
    <source>
        <dbReference type="ARBA" id="ARBA00023125"/>
    </source>
</evidence>
<evidence type="ECO:0000259" key="2">
    <source>
        <dbReference type="PROSITE" id="PS50943"/>
    </source>
</evidence>
<dbReference type="CDD" id="cd00093">
    <property type="entry name" value="HTH_XRE"/>
    <property type="match status" value="1"/>
</dbReference>
<dbReference type="PANTHER" id="PTHR46797">
    <property type="entry name" value="HTH-TYPE TRANSCRIPTIONAL REGULATOR"/>
    <property type="match status" value="1"/>
</dbReference>
<dbReference type="Gene3D" id="1.10.260.40">
    <property type="entry name" value="lambda repressor-like DNA-binding domains"/>
    <property type="match status" value="1"/>
</dbReference>
<dbReference type="GO" id="GO:0003700">
    <property type="term" value="F:DNA-binding transcription factor activity"/>
    <property type="evidence" value="ECO:0007669"/>
    <property type="project" value="TreeGrafter"/>
</dbReference>
<dbReference type="SMART" id="SM00530">
    <property type="entry name" value="HTH_XRE"/>
    <property type="match status" value="1"/>
</dbReference>
<proteinExistence type="predicted"/>
<dbReference type="SUPFAM" id="SSF47413">
    <property type="entry name" value="lambda repressor-like DNA-binding domains"/>
    <property type="match status" value="1"/>
</dbReference>
<dbReference type="GO" id="GO:0003677">
    <property type="term" value="F:DNA binding"/>
    <property type="evidence" value="ECO:0007669"/>
    <property type="project" value="UniProtKB-KW"/>
</dbReference>
<keyword evidence="1" id="KW-0238">DNA-binding</keyword>
<dbReference type="InterPro" id="IPR001387">
    <property type="entry name" value="Cro/C1-type_HTH"/>
</dbReference>
<dbReference type="Gene3D" id="2.60.120.10">
    <property type="entry name" value="Jelly Rolls"/>
    <property type="match status" value="1"/>
</dbReference>
<dbReference type="GO" id="GO:0005829">
    <property type="term" value="C:cytosol"/>
    <property type="evidence" value="ECO:0007669"/>
    <property type="project" value="TreeGrafter"/>
</dbReference>
<feature type="domain" description="HTH cro/C1-type" evidence="2">
    <location>
        <begin position="16"/>
        <end position="70"/>
    </location>
</feature>
<dbReference type="SUPFAM" id="SSF51182">
    <property type="entry name" value="RmlC-like cupins"/>
    <property type="match status" value="1"/>
</dbReference>
<organism evidence="3">
    <name type="scientific">Nakamurella sp. A5-74</name>
    <dbReference type="NCBI Taxonomy" id="3158264"/>
    <lineage>
        <taxon>Bacteria</taxon>
        <taxon>Bacillati</taxon>
        <taxon>Actinomycetota</taxon>
        <taxon>Actinomycetes</taxon>
        <taxon>Nakamurellales</taxon>
        <taxon>Nakamurellaceae</taxon>
        <taxon>Nakamurella</taxon>
    </lineage>
</organism>
<accession>A0AAU8DTM6</accession>
<name>A0AAU8DTM6_9ACTN</name>
<dbReference type="InterPro" id="IPR014710">
    <property type="entry name" value="RmlC-like_jellyroll"/>
</dbReference>
<sequence length="186" mass="19294">MSGPTKAPLAAIAASLRRERERAGLSLGELGRRAGIAKSTVSQLESGSGNPSIETLWALCTAIGIPFSRIVEPPRASVRLIRSGDGPSVASATAAYAATLLSASPPNARRDVYLVAAEPGPGRHSAPHEPGVVEHVILSRGRALVGPADDPVEIGPGDYLSYPGDEPHVFTALRAHTFAVLVSEHV</sequence>
<dbReference type="InterPro" id="IPR011051">
    <property type="entry name" value="RmlC_Cupin_sf"/>
</dbReference>
<dbReference type="PANTHER" id="PTHR46797:SF1">
    <property type="entry name" value="METHYLPHOSPHONATE SYNTHASE"/>
    <property type="match status" value="1"/>
</dbReference>
<gene>
    <name evidence="3" type="ORF">ABLG96_08505</name>
</gene>
<dbReference type="InterPro" id="IPR050807">
    <property type="entry name" value="TransReg_Diox_bact_type"/>
</dbReference>
<dbReference type="InterPro" id="IPR010982">
    <property type="entry name" value="Lambda_DNA-bd_dom_sf"/>
</dbReference>
<dbReference type="RefSeq" id="WP_353650918.1">
    <property type="nucleotide sequence ID" value="NZ_CP159218.1"/>
</dbReference>
<dbReference type="EMBL" id="CP159218">
    <property type="protein sequence ID" value="XCG65313.1"/>
    <property type="molecule type" value="Genomic_DNA"/>
</dbReference>